<feature type="domain" description="PPM-type phosphatase" evidence="1">
    <location>
        <begin position="148"/>
        <end position="337"/>
    </location>
</feature>
<dbReference type="RefSeq" id="WP_245931732.1">
    <property type="nucleotide sequence ID" value="NZ_CP154825.1"/>
</dbReference>
<dbReference type="InterPro" id="IPR036457">
    <property type="entry name" value="PPM-type-like_dom_sf"/>
</dbReference>
<dbReference type="PANTHER" id="PTHR35801">
    <property type="entry name" value="PHOSPHOSERINE PHOSPHATASE RSBX"/>
    <property type="match status" value="1"/>
</dbReference>
<proteinExistence type="predicted"/>
<organism evidence="2 3">
    <name type="scientific">Actinokineospora auranticolor</name>
    <dbReference type="NCBI Taxonomy" id="155976"/>
    <lineage>
        <taxon>Bacteria</taxon>
        <taxon>Bacillati</taxon>
        <taxon>Actinomycetota</taxon>
        <taxon>Actinomycetes</taxon>
        <taxon>Pseudonocardiales</taxon>
        <taxon>Pseudonocardiaceae</taxon>
        <taxon>Actinokineospora</taxon>
    </lineage>
</organism>
<dbReference type="Pfam" id="PF07228">
    <property type="entry name" value="SpoIIE"/>
    <property type="match status" value="1"/>
</dbReference>
<keyword evidence="3" id="KW-1185">Reference proteome</keyword>
<sequence length="340" mass="35438">MSAGTDHLPTAEDVIWLPVEELSAVGAARRAVANLAERLAFPGSRAAEVGIAVTEIATNLCKHADQGVLLLRALRTADHAEIEVAAVDNGPGIPDTELAFLDGHSTTGTLGIGLGAVRRLADVCSLRSTPDGTVLAARFGPDRRTVPTPGFAIGVTKPIAGEEVCGDAYAIRRDGDRLLLMLCDGAGHGPLAASASRAAVRAFLDGDWAPPERVVRRLHTAMLGTRGGAVAVAELDPTARTLRYAGVGNIAGAVVSERKNGLVSLPGVAGYQARTVREFTYDLPPGAVVVMHSDGLNDRWGVDPVVRWSADPLVIGLELLREAGVRRDDASVVVAKPGAR</sequence>
<dbReference type="PANTHER" id="PTHR35801:SF1">
    <property type="entry name" value="PHOSPHOSERINE PHOSPHATASE RSBX"/>
    <property type="match status" value="1"/>
</dbReference>
<dbReference type="InterPro" id="IPR001932">
    <property type="entry name" value="PPM-type_phosphatase-like_dom"/>
</dbReference>
<dbReference type="Gene3D" id="3.30.565.10">
    <property type="entry name" value="Histidine kinase-like ATPase, C-terminal domain"/>
    <property type="match status" value="1"/>
</dbReference>
<dbReference type="CDD" id="cd16934">
    <property type="entry name" value="HATPase_RsbT-like"/>
    <property type="match status" value="1"/>
</dbReference>
<dbReference type="Proteomes" id="UP000239203">
    <property type="component" value="Unassembled WGS sequence"/>
</dbReference>
<dbReference type="InterPro" id="IPR003594">
    <property type="entry name" value="HATPase_dom"/>
</dbReference>
<reference evidence="2 3" key="1">
    <citation type="submission" date="2018-02" db="EMBL/GenBank/DDBJ databases">
        <title>Genomic Encyclopedia of Archaeal and Bacterial Type Strains, Phase II (KMG-II): from individual species to whole genera.</title>
        <authorList>
            <person name="Goeker M."/>
        </authorList>
    </citation>
    <scope>NUCLEOTIDE SEQUENCE [LARGE SCALE GENOMIC DNA]</scope>
    <source>
        <strain evidence="2 3">YU 961-1</strain>
    </source>
</reference>
<protein>
    <submittedName>
        <fullName evidence="2">Anti-sigma regulatory factor (Ser/Thr protein kinase)</fullName>
    </submittedName>
</protein>
<dbReference type="AlphaFoldDB" id="A0A2S6GDB1"/>
<name>A0A2S6GDB1_9PSEU</name>
<keyword evidence="2" id="KW-0808">Transferase</keyword>
<evidence type="ECO:0000313" key="2">
    <source>
        <dbReference type="EMBL" id="PPK63086.1"/>
    </source>
</evidence>
<accession>A0A2S6GDB1</accession>
<evidence type="ECO:0000313" key="3">
    <source>
        <dbReference type="Proteomes" id="UP000239203"/>
    </source>
</evidence>
<evidence type="ECO:0000259" key="1">
    <source>
        <dbReference type="SMART" id="SM00331"/>
    </source>
</evidence>
<dbReference type="Pfam" id="PF13581">
    <property type="entry name" value="HATPase_c_2"/>
    <property type="match status" value="1"/>
</dbReference>
<dbReference type="EMBL" id="PTIX01000032">
    <property type="protein sequence ID" value="PPK63086.1"/>
    <property type="molecule type" value="Genomic_DNA"/>
</dbReference>
<dbReference type="SUPFAM" id="SSF55874">
    <property type="entry name" value="ATPase domain of HSP90 chaperone/DNA topoisomerase II/histidine kinase"/>
    <property type="match status" value="1"/>
</dbReference>
<comment type="caution">
    <text evidence="2">The sequence shown here is derived from an EMBL/GenBank/DDBJ whole genome shotgun (WGS) entry which is preliminary data.</text>
</comment>
<dbReference type="GO" id="GO:0016301">
    <property type="term" value="F:kinase activity"/>
    <property type="evidence" value="ECO:0007669"/>
    <property type="project" value="UniProtKB-KW"/>
</dbReference>
<dbReference type="SMART" id="SM00331">
    <property type="entry name" value="PP2C_SIG"/>
    <property type="match status" value="1"/>
</dbReference>
<gene>
    <name evidence="2" type="ORF">CLV40_13219</name>
</gene>
<dbReference type="InterPro" id="IPR039248">
    <property type="entry name" value="Ptase_RsbX"/>
</dbReference>
<dbReference type="InterPro" id="IPR036890">
    <property type="entry name" value="HATPase_C_sf"/>
</dbReference>
<dbReference type="SUPFAM" id="SSF81606">
    <property type="entry name" value="PP2C-like"/>
    <property type="match status" value="1"/>
</dbReference>
<keyword evidence="2" id="KW-0418">Kinase</keyword>
<dbReference type="Gene3D" id="3.60.40.10">
    <property type="entry name" value="PPM-type phosphatase domain"/>
    <property type="match status" value="1"/>
</dbReference>